<dbReference type="SUPFAM" id="SSF52540">
    <property type="entry name" value="P-loop containing nucleoside triphosphate hydrolases"/>
    <property type="match status" value="1"/>
</dbReference>
<reference evidence="3 4" key="1">
    <citation type="submission" date="2018-10" db="EMBL/GenBank/DDBJ databases">
        <title>Genomic Encyclopedia of Archaeal and Bacterial Type Strains, Phase II (KMG-II): from individual species to whole genera.</title>
        <authorList>
            <person name="Goeker M."/>
        </authorList>
    </citation>
    <scope>NUCLEOTIDE SEQUENCE [LARGE SCALE GENOMIC DNA]</scope>
    <source>
        <strain evidence="3 4">DSM 45657</strain>
    </source>
</reference>
<accession>A0A421AXX9</accession>
<evidence type="ECO:0000259" key="2">
    <source>
        <dbReference type="Pfam" id="PF13304"/>
    </source>
</evidence>
<dbReference type="RefSeq" id="WP_121393908.1">
    <property type="nucleotide sequence ID" value="NZ_RCDD01000006.1"/>
</dbReference>
<proteinExistence type="predicted"/>
<dbReference type="InterPro" id="IPR014555">
    <property type="entry name" value="RecF-like"/>
</dbReference>
<name>A0A421AXX9_9PSEU</name>
<dbReference type="Pfam" id="PF13304">
    <property type="entry name" value="AAA_21"/>
    <property type="match status" value="2"/>
</dbReference>
<dbReference type="OrthoDB" id="104167at2"/>
<dbReference type="GO" id="GO:0009432">
    <property type="term" value="P:SOS response"/>
    <property type="evidence" value="ECO:0007669"/>
    <property type="project" value="UniProtKB-KW"/>
</dbReference>
<keyword evidence="1" id="KW-0742">SOS response</keyword>
<dbReference type="GO" id="GO:0016887">
    <property type="term" value="F:ATP hydrolysis activity"/>
    <property type="evidence" value="ECO:0007669"/>
    <property type="project" value="InterPro"/>
</dbReference>
<organism evidence="3 4">
    <name type="scientific">Actinokineospora cianjurensis</name>
    <dbReference type="NCBI Taxonomy" id="585224"/>
    <lineage>
        <taxon>Bacteria</taxon>
        <taxon>Bacillati</taxon>
        <taxon>Actinomycetota</taxon>
        <taxon>Actinomycetes</taxon>
        <taxon>Pseudonocardiales</taxon>
        <taxon>Pseudonocardiaceae</taxon>
        <taxon>Actinokineospora</taxon>
    </lineage>
</organism>
<keyword evidence="1" id="KW-0227">DNA damage</keyword>
<dbReference type="Gene3D" id="3.40.50.300">
    <property type="entry name" value="P-loop containing nucleotide triphosphate hydrolases"/>
    <property type="match status" value="2"/>
</dbReference>
<dbReference type="EMBL" id="RCDD01000006">
    <property type="protein sequence ID" value="RLK54648.1"/>
    <property type="molecule type" value="Genomic_DNA"/>
</dbReference>
<feature type="domain" description="ATPase AAA-type core" evidence="2">
    <location>
        <begin position="27"/>
        <end position="56"/>
    </location>
</feature>
<comment type="caution">
    <text evidence="3">The sequence shown here is derived from an EMBL/GenBank/DDBJ whole genome shotgun (WGS) entry which is preliminary data.</text>
</comment>
<dbReference type="InterPro" id="IPR027417">
    <property type="entry name" value="P-loop_NTPase"/>
</dbReference>
<evidence type="ECO:0000313" key="3">
    <source>
        <dbReference type="EMBL" id="RLK54648.1"/>
    </source>
</evidence>
<sequence>MSGGALSEIEVEGFTSISHATVTLGRLNVFIGANGSGKSNFIRVLELLGRIADRELRLHVGVNGGASALLDRVTPAHSIRVVLRGPNRSYTALLVPGANDELIFAEEVVESDGMAIPLGVGHTESGLPSRGRGARAPIGQSMFPPFEDTYDLVKGCRVFHFHDTSRDAPVKRLNPTADNLALRSDAGNLAAVLLAMRDGVDSTAYQRIVAVVRQVAPFFRDFVLHPEGNDRVRLRWQQVDTDVVFSANQMSDGTLRFICLATLLLQPNLPHLVVLDEPELGLHPFAIVQLAGLLHQASNRAQVLLATQSVTLMNQFDLQDLIVVERDGGSSVFTRPDAQRLTAWLDEYSLGELWEKNLLGGRPGPAGSGPYA</sequence>
<keyword evidence="4" id="KW-1185">Reference proteome</keyword>
<dbReference type="Proteomes" id="UP000282454">
    <property type="component" value="Unassembled WGS sequence"/>
</dbReference>
<gene>
    <name evidence="3" type="ORF">CLV68_5681</name>
</gene>
<evidence type="ECO:0000313" key="4">
    <source>
        <dbReference type="Proteomes" id="UP000282454"/>
    </source>
</evidence>
<dbReference type="AlphaFoldDB" id="A0A421AXX9"/>
<dbReference type="GO" id="GO:0000731">
    <property type="term" value="P:DNA synthesis involved in DNA repair"/>
    <property type="evidence" value="ECO:0007669"/>
    <property type="project" value="TreeGrafter"/>
</dbReference>
<dbReference type="GO" id="GO:0005524">
    <property type="term" value="F:ATP binding"/>
    <property type="evidence" value="ECO:0007669"/>
    <property type="project" value="InterPro"/>
</dbReference>
<dbReference type="PANTHER" id="PTHR32182">
    <property type="entry name" value="DNA REPLICATION AND REPAIR PROTEIN RECF"/>
    <property type="match status" value="1"/>
</dbReference>
<evidence type="ECO:0000256" key="1">
    <source>
        <dbReference type="ARBA" id="ARBA00023236"/>
    </source>
</evidence>
<dbReference type="GO" id="GO:0006302">
    <property type="term" value="P:double-strand break repair"/>
    <property type="evidence" value="ECO:0007669"/>
    <property type="project" value="TreeGrafter"/>
</dbReference>
<dbReference type="PANTHER" id="PTHR32182:SF22">
    <property type="entry name" value="ATP-DEPENDENT ENDONUCLEASE, OLD FAMILY-RELATED"/>
    <property type="match status" value="1"/>
</dbReference>
<feature type="domain" description="ATPase AAA-type core" evidence="2">
    <location>
        <begin position="220"/>
        <end position="314"/>
    </location>
</feature>
<protein>
    <submittedName>
        <fullName evidence="3">Putative ATPase</fullName>
    </submittedName>
</protein>
<dbReference type="PIRSF" id="PIRSF029347">
    <property type="entry name" value="RecF"/>
    <property type="match status" value="1"/>
</dbReference>
<dbReference type="InterPro" id="IPR003959">
    <property type="entry name" value="ATPase_AAA_core"/>
</dbReference>